<feature type="domain" description="Phage shock protein PspC N-terminal" evidence="8">
    <location>
        <begin position="48"/>
        <end position="105"/>
    </location>
</feature>
<dbReference type="PANTHER" id="PTHR33885">
    <property type="entry name" value="PHAGE SHOCK PROTEIN C"/>
    <property type="match status" value="1"/>
</dbReference>
<feature type="transmembrane region" description="Helical" evidence="7">
    <location>
        <begin position="79"/>
        <end position="102"/>
    </location>
</feature>
<dbReference type="PANTHER" id="PTHR33885:SF3">
    <property type="entry name" value="PHAGE SHOCK PROTEIN C"/>
    <property type="match status" value="1"/>
</dbReference>
<evidence type="ECO:0000256" key="4">
    <source>
        <dbReference type="ARBA" id="ARBA00022989"/>
    </source>
</evidence>
<dbReference type="InterPro" id="IPR007168">
    <property type="entry name" value="Phageshock_PspC_N"/>
</dbReference>
<comment type="subcellular location">
    <subcellularLocation>
        <location evidence="1">Cell membrane</location>
        <topology evidence="1">Single-pass membrane protein</topology>
    </subcellularLocation>
</comment>
<sequence>MGRMTEDEHASSQPEQQPHQQSRRQPPPQGADAGSGTRQPEPPGHPERRLTRSRRPKVAGGVCAGLGRYFDLDPVVFRVPLAVLSVVGGLGLIFYGFAWLLIPAEGEQQNEARWLLSGRVEGTTLSAILVALVGCGLFLASLGSSSTPFSLLIVGAVFGAAHWSKHRREVEAAEAVGAPVDPATAHAVADAPPEAQAPPVPGTPSWWREPLTKDGSGDSGYLWGPADEGAPGPPRGLKGAAVRWRGERRGRPLGGLIAMLASAAGAVGTFAGWESRPLGTSLTVGLACALAVYGLGLVGSAFAGRVGFGTVFMVVVTAVLLTGASLIPKSIGTDWRNVVWTPASAADVRNAYRLDAGMGELDLRGVRFGEGRKAVETSARLGVGTLKVVVPEDVTVALDARIGVGEVREYSESDPGGGSVVRGLSGFDRQQRVELTPEGRGRPAGTLELSVETEAGRLEIVRALPSGGPADGEAFTERGGRAPQPAAEEAR</sequence>
<feature type="transmembrane region" description="Helical" evidence="7">
    <location>
        <begin position="123"/>
        <end position="142"/>
    </location>
</feature>
<dbReference type="InterPro" id="IPR052027">
    <property type="entry name" value="PspC"/>
</dbReference>
<accession>A0ABQ2MJ27</accession>
<evidence type="ECO:0000256" key="1">
    <source>
        <dbReference type="ARBA" id="ARBA00004162"/>
    </source>
</evidence>
<evidence type="ECO:0000256" key="5">
    <source>
        <dbReference type="ARBA" id="ARBA00023136"/>
    </source>
</evidence>
<keyword evidence="3 7" id="KW-0812">Transmembrane</keyword>
<keyword evidence="4 7" id="KW-1133">Transmembrane helix</keyword>
<feature type="region of interest" description="Disordered" evidence="6">
    <location>
        <begin position="1"/>
        <end position="56"/>
    </location>
</feature>
<evidence type="ECO:0000259" key="8">
    <source>
        <dbReference type="Pfam" id="PF04024"/>
    </source>
</evidence>
<dbReference type="EMBL" id="BMMP01000011">
    <property type="protein sequence ID" value="GGO52534.1"/>
    <property type="molecule type" value="Genomic_DNA"/>
</dbReference>
<feature type="transmembrane region" description="Helical" evidence="7">
    <location>
        <begin position="279"/>
        <end position="299"/>
    </location>
</feature>
<evidence type="ECO:0000313" key="10">
    <source>
        <dbReference type="Proteomes" id="UP000631535"/>
    </source>
</evidence>
<organism evidence="9 10">
    <name type="scientific">Streptomyces daqingensis</name>
    <dbReference type="NCBI Taxonomy" id="1472640"/>
    <lineage>
        <taxon>Bacteria</taxon>
        <taxon>Bacillati</taxon>
        <taxon>Actinomycetota</taxon>
        <taxon>Actinomycetes</taxon>
        <taxon>Kitasatosporales</taxon>
        <taxon>Streptomycetaceae</taxon>
        <taxon>Streptomyces</taxon>
    </lineage>
</organism>
<feature type="compositionally biased region" description="Basic and acidic residues" evidence="6">
    <location>
        <begin position="1"/>
        <end position="10"/>
    </location>
</feature>
<evidence type="ECO:0000256" key="7">
    <source>
        <dbReference type="SAM" id="Phobius"/>
    </source>
</evidence>
<evidence type="ECO:0000256" key="6">
    <source>
        <dbReference type="SAM" id="MobiDB-lite"/>
    </source>
</evidence>
<feature type="transmembrane region" description="Helical" evidence="7">
    <location>
        <begin position="253"/>
        <end position="273"/>
    </location>
</feature>
<keyword evidence="2" id="KW-1003">Cell membrane</keyword>
<evidence type="ECO:0000256" key="2">
    <source>
        <dbReference type="ARBA" id="ARBA00022475"/>
    </source>
</evidence>
<evidence type="ECO:0000256" key="3">
    <source>
        <dbReference type="ARBA" id="ARBA00022692"/>
    </source>
</evidence>
<reference evidence="10" key="1">
    <citation type="journal article" date="2019" name="Int. J. Syst. Evol. Microbiol.">
        <title>The Global Catalogue of Microorganisms (GCM) 10K type strain sequencing project: providing services to taxonomists for standard genome sequencing and annotation.</title>
        <authorList>
            <consortium name="The Broad Institute Genomics Platform"/>
            <consortium name="The Broad Institute Genome Sequencing Center for Infectious Disease"/>
            <person name="Wu L."/>
            <person name="Ma J."/>
        </authorList>
    </citation>
    <scope>NUCLEOTIDE SEQUENCE [LARGE SCALE GENOMIC DNA]</scope>
    <source>
        <strain evidence="10">CGMCC 4.7178</strain>
    </source>
</reference>
<name>A0ABQ2MJ27_9ACTN</name>
<feature type="transmembrane region" description="Helical" evidence="7">
    <location>
        <begin position="306"/>
        <end position="327"/>
    </location>
</feature>
<dbReference type="Pfam" id="PF04024">
    <property type="entry name" value="PspC"/>
    <property type="match status" value="1"/>
</dbReference>
<keyword evidence="5 7" id="KW-0472">Membrane</keyword>
<dbReference type="Proteomes" id="UP000631535">
    <property type="component" value="Unassembled WGS sequence"/>
</dbReference>
<evidence type="ECO:0000313" key="9">
    <source>
        <dbReference type="EMBL" id="GGO52534.1"/>
    </source>
</evidence>
<comment type="caution">
    <text evidence="9">The sequence shown here is derived from an EMBL/GenBank/DDBJ whole genome shotgun (WGS) entry which is preliminary data.</text>
</comment>
<proteinExistence type="predicted"/>
<feature type="compositionally biased region" description="Low complexity" evidence="6">
    <location>
        <begin position="11"/>
        <end position="24"/>
    </location>
</feature>
<gene>
    <name evidence="9" type="ORF">GCM10012287_37090</name>
</gene>
<feature type="region of interest" description="Disordered" evidence="6">
    <location>
        <begin position="462"/>
        <end position="491"/>
    </location>
</feature>
<protein>
    <submittedName>
        <fullName evidence="9">Membrane protein</fullName>
    </submittedName>
</protein>
<keyword evidence="10" id="KW-1185">Reference proteome</keyword>